<comment type="caution">
    <text evidence="17">The sequence shown here is derived from an EMBL/GenBank/DDBJ whole genome shotgun (WGS) entry which is preliminary data.</text>
</comment>
<evidence type="ECO:0000259" key="16">
    <source>
        <dbReference type="Pfam" id="PF07715"/>
    </source>
</evidence>
<evidence type="ECO:0000313" key="18">
    <source>
        <dbReference type="Proteomes" id="UP001209701"/>
    </source>
</evidence>
<evidence type="ECO:0000256" key="5">
    <source>
        <dbReference type="ARBA" id="ARBA00022692"/>
    </source>
</evidence>
<feature type="signal peptide" evidence="14">
    <location>
        <begin position="1"/>
        <end position="20"/>
    </location>
</feature>
<evidence type="ECO:0000256" key="14">
    <source>
        <dbReference type="SAM" id="SignalP"/>
    </source>
</evidence>
<evidence type="ECO:0000259" key="15">
    <source>
        <dbReference type="Pfam" id="PF00593"/>
    </source>
</evidence>
<name>A0ABT2Y919_9BURK</name>
<comment type="subcellular location">
    <subcellularLocation>
        <location evidence="1 12">Cell outer membrane</location>
        <topology evidence="1 12">Multi-pass membrane protein</topology>
    </subcellularLocation>
</comment>
<evidence type="ECO:0000256" key="12">
    <source>
        <dbReference type="PROSITE-ProRule" id="PRU01360"/>
    </source>
</evidence>
<evidence type="ECO:0000256" key="11">
    <source>
        <dbReference type="ARBA" id="ARBA00023237"/>
    </source>
</evidence>
<dbReference type="RefSeq" id="WP_263569200.1">
    <property type="nucleotide sequence ID" value="NZ_JAJIRN010000001.1"/>
</dbReference>
<gene>
    <name evidence="17" type="ORF">LNV07_00375</name>
</gene>
<evidence type="ECO:0000256" key="9">
    <source>
        <dbReference type="ARBA" id="ARBA00023136"/>
    </source>
</evidence>
<evidence type="ECO:0000256" key="10">
    <source>
        <dbReference type="ARBA" id="ARBA00023170"/>
    </source>
</evidence>
<dbReference type="Pfam" id="PF07715">
    <property type="entry name" value="Plug"/>
    <property type="match status" value="1"/>
</dbReference>
<evidence type="ECO:0000256" key="8">
    <source>
        <dbReference type="ARBA" id="ARBA00023077"/>
    </source>
</evidence>
<dbReference type="Pfam" id="PF00593">
    <property type="entry name" value="TonB_dep_Rec_b-barrel"/>
    <property type="match status" value="1"/>
</dbReference>
<feature type="domain" description="TonB-dependent receptor plug" evidence="16">
    <location>
        <begin position="46"/>
        <end position="149"/>
    </location>
</feature>
<dbReference type="InterPro" id="IPR037066">
    <property type="entry name" value="Plug_dom_sf"/>
</dbReference>
<dbReference type="InterPro" id="IPR012910">
    <property type="entry name" value="Plug_dom"/>
</dbReference>
<dbReference type="InterPro" id="IPR039426">
    <property type="entry name" value="TonB-dep_rcpt-like"/>
</dbReference>
<keyword evidence="8 13" id="KW-0798">TonB box</keyword>
<keyword evidence="18" id="KW-1185">Reference proteome</keyword>
<evidence type="ECO:0000256" key="13">
    <source>
        <dbReference type="RuleBase" id="RU003357"/>
    </source>
</evidence>
<keyword evidence="10 17" id="KW-0675">Receptor</keyword>
<evidence type="ECO:0000256" key="4">
    <source>
        <dbReference type="ARBA" id="ARBA00022452"/>
    </source>
</evidence>
<dbReference type="EMBL" id="JAJIRN010000001">
    <property type="protein sequence ID" value="MCV2366559.1"/>
    <property type="molecule type" value="Genomic_DNA"/>
</dbReference>
<reference evidence="17 18" key="1">
    <citation type="submission" date="2021-11" db="EMBL/GenBank/DDBJ databases">
        <authorList>
            <person name="Liang Q."/>
            <person name="Mou H."/>
            <person name="Liu Z."/>
        </authorList>
    </citation>
    <scope>NUCLEOTIDE SEQUENCE [LARGE SCALE GENOMIC DNA]</scope>
    <source>
        <strain evidence="17 18">CHU3</strain>
    </source>
</reference>
<dbReference type="SUPFAM" id="SSF56935">
    <property type="entry name" value="Porins"/>
    <property type="match status" value="1"/>
</dbReference>
<dbReference type="InterPro" id="IPR036942">
    <property type="entry name" value="Beta-barrel_TonB_sf"/>
</dbReference>
<feature type="domain" description="TonB-dependent receptor-like beta-barrel" evidence="15">
    <location>
        <begin position="198"/>
        <end position="584"/>
    </location>
</feature>
<keyword evidence="7" id="KW-0406">Ion transport</keyword>
<dbReference type="Proteomes" id="UP001209701">
    <property type="component" value="Unassembled WGS sequence"/>
</dbReference>
<evidence type="ECO:0000256" key="6">
    <source>
        <dbReference type="ARBA" id="ARBA00022729"/>
    </source>
</evidence>
<evidence type="ECO:0000256" key="3">
    <source>
        <dbReference type="ARBA" id="ARBA00022448"/>
    </source>
</evidence>
<sequence>MRTPFALAAISGLLHCTVLAQTVPAPNKLEPIVVSATRTASRVDQLVADVTVLSRSDIEKSEGRTLVELLSQQPGIQFSSNGGLGKSASLFIRGLEARHTLLLIDGVRVSSATLGTPSLDNLPMEIIDRIEIVRGPMSALYGSNAMGGVIQIFTRSGRAGLHPNASVMAGSNAYGKLSGGVAYGHEGLDIAVQLQRTVTGGFSTTNDTAQFGNYNPDKDGFRQTGGSLNLGLQLAKNWRLEALAISSSGNSAFDDGAKVDSRAKLSNGLQSLRLQGQMTQSWLSKLSASKSVDKYDTLSSASQFTQLGAIETDQTQLSWENTIDTPIGTALALLERLEQKVSRPGDAFSVSDRSINGIGLGLNGSSGDHSWQASLRMDDNSQFGKQNTGALGWGYTLTSTLRLGASYGTSFTAPSFNQLYYPGFGNPTLLPEDGKHAELSLRWKQGAQSLKAALFDNRYRNFISSGPAPSNTPRARSEGISLAYEISLQTVKLSASLDHVNPHNATDGVATSGNLLPRRAKDSFKLQGDWELGKLNLGASLNSFSHRFDDAANKYKLAGYATLDLRSDWEFSPAWSMNARLNNVADKHYETARGFNQPGREFYLGLRYEPQ</sequence>
<keyword evidence="9 12" id="KW-0472">Membrane</keyword>
<keyword evidence="6 14" id="KW-0732">Signal</keyword>
<feature type="chain" id="PRO_5045563294" evidence="14">
    <location>
        <begin position="21"/>
        <end position="611"/>
    </location>
</feature>
<evidence type="ECO:0000256" key="7">
    <source>
        <dbReference type="ARBA" id="ARBA00023065"/>
    </source>
</evidence>
<proteinExistence type="inferred from homology"/>
<keyword evidence="3 12" id="KW-0813">Transport</keyword>
<dbReference type="PANTHER" id="PTHR30069">
    <property type="entry name" value="TONB-DEPENDENT OUTER MEMBRANE RECEPTOR"/>
    <property type="match status" value="1"/>
</dbReference>
<protein>
    <submittedName>
        <fullName evidence="17">TonB-dependent receptor</fullName>
    </submittedName>
</protein>
<dbReference type="PANTHER" id="PTHR30069:SF53">
    <property type="entry name" value="COLICIN I RECEPTOR-RELATED"/>
    <property type="match status" value="1"/>
</dbReference>
<dbReference type="Gene3D" id="2.170.130.10">
    <property type="entry name" value="TonB-dependent receptor, plug domain"/>
    <property type="match status" value="1"/>
</dbReference>
<comment type="similarity">
    <text evidence="2 12 13">Belongs to the TonB-dependent receptor family.</text>
</comment>
<keyword evidence="5 12" id="KW-0812">Transmembrane</keyword>
<accession>A0ABT2Y919</accession>
<dbReference type="CDD" id="cd01347">
    <property type="entry name" value="ligand_gated_channel"/>
    <property type="match status" value="1"/>
</dbReference>
<dbReference type="PROSITE" id="PS52016">
    <property type="entry name" value="TONB_DEPENDENT_REC_3"/>
    <property type="match status" value="1"/>
</dbReference>
<keyword evidence="4 12" id="KW-1134">Transmembrane beta strand</keyword>
<keyword evidence="11 12" id="KW-0998">Cell outer membrane</keyword>
<evidence type="ECO:0000256" key="1">
    <source>
        <dbReference type="ARBA" id="ARBA00004571"/>
    </source>
</evidence>
<dbReference type="Gene3D" id="2.40.170.20">
    <property type="entry name" value="TonB-dependent receptor, beta-barrel domain"/>
    <property type="match status" value="1"/>
</dbReference>
<evidence type="ECO:0000256" key="2">
    <source>
        <dbReference type="ARBA" id="ARBA00009810"/>
    </source>
</evidence>
<organism evidence="17 18">
    <name type="scientific">Roseateles oligotrophus</name>
    <dbReference type="NCBI Taxonomy" id="1769250"/>
    <lineage>
        <taxon>Bacteria</taxon>
        <taxon>Pseudomonadati</taxon>
        <taxon>Pseudomonadota</taxon>
        <taxon>Betaproteobacteria</taxon>
        <taxon>Burkholderiales</taxon>
        <taxon>Sphaerotilaceae</taxon>
        <taxon>Roseateles</taxon>
    </lineage>
</organism>
<dbReference type="InterPro" id="IPR000531">
    <property type="entry name" value="Beta-barrel_TonB"/>
</dbReference>
<evidence type="ECO:0000313" key="17">
    <source>
        <dbReference type="EMBL" id="MCV2366559.1"/>
    </source>
</evidence>